<comment type="caution">
    <text evidence="2">The sequence shown here is derived from an EMBL/GenBank/DDBJ whole genome shotgun (WGS) entry which is preliminary data.</text>
</comment>
<evidence type="ECO:0000313" key="3">
    <source>
        <dbReference type="Proteomes" id="UP001642484"/>
    </source>
</evidence>
<proteinExistence type="predicted"/>
<evidence type="ECO:0000313" key="2">
    <source>
        <dbReference type="EMBL" id="CAK9071816.1"/>
    </source>
</evidence>
<sequence>MQRHDLGARVDLRPMQRQFPYVPAEGRQFWMYATATTCPVEVLEQWPKGFDNPDCEKFAPGENKVSVFVDSTRPSIQALKWLGKVIPLLEEAKWYQGLIKGLERWTVGNHKGFVATDDTLKAIIVSVSGTGMVTNLGFFADVLADTNANSLYGLECPILQIQKKLKFVPYIKKLPGLYHRGFCWFYNMMVLYTSYQTDLITAVKANPSYDVIFAGAAITLAAADYLHRIRPELTKKGSSVVDYIEAAVCDDCAFPESSSIPSGVPATGHVLLYTYGSPRAGSPSSADYLHARLDASYRVTRNGDPVPLLMMCQRQESDRQACTPAEENPYHEVYYPHENGTHYMCNGLGEDPKCADSRSIEHGYTFEEFAYGFGNIHTAYYGMGPWAYLPPTQRWCCSD</sequence>
<name>A0ABP0P6Y9_9DINO</name>
<accession>A0ABP0P6Y9</accession>
<feature type="domain" description="Fungal lipase-type" evidence="1">
    <location>
        <begin position="176"/>
        <end position="312"/>
    </location>
</feature>
<dbReference type="EMBL" id="CAXAMN010022673">
    <property type="protein sequence ID" value="CAK9071816.1"/>
    <property type="molecule type" value="Genomic_DNA"/>
</dbReference>
<dbReference type="Pfam" id="PF01764">
    <property type="entry name" value="Lipase_3"/>
    <property type="match status" value="1"/>
</dbReference>
<dbReference type="SUPFAM" id="SSF53474">
    <property type="entry name" value="alpha/beta-Hydrolases"/>
    <property type="match status" value="1"/>
</dbReference>
<dbReference type="InterPro" id="IPR029058">
    <property type="entry name" value="AB_hydrolase_fold"/>
</dbReference>
<dbReference type="Proteomes" id="UP001642484">
    <property type="component" value="Unassembled WGS sequence"/>
</dbReference>
<feature type="non-terminal residue" evidence="2">
    <location>
        <position position="1"/>
    </location>
</feature>
<dbReference type="InterPro" id="IPR002921">
    <property type="entry name" value="Fungal_lipase-type"/>
</dbReference>
<protein>
    <recommendedName>
        <fullName evidence="1">Fungal lipase-type domain-containing protein</fullName>
    </recommendedName>
</protein>
<reference evidence="2 3" key="1">
    <citation type="submission" date="2024-02" db="EMBL/GenBank/DDBJ databases">
        <authorList>
            <person name="Chen Y."/>
            <person name="Shah S."/>
            <person name="Dougan E. K."/>
            <person name="Thang M."/>
            <person name="Chan C."/>
        </authorList>
    </citation>
    <scope>NUCLEOTIDE SEQUENCE [LARGE SCALE GENOMIC DNA]</scope>
</reference>
<gene>
    <name evidence="2" type="ORF">CCMP2556_LOCUS35306</name>
</gene>
<dbReference type="Gene3D" id="3.40.50.1820">
    <property type="entry name" value="alpha/beta hydrolase"/>
    <property type="match status" value="1"/>
</dbReference>
<evidence type="ECO:0000259" key="1">
    <source>
        <dbReference type="Pfam" id="PF01764"/>
    </source>
</evidence>
<keyword evidence="3" id="KW-1185">Reference proteome</keyword>
<organism evidence="2 3">
    <name type="scientific">Durusdinium trenchii</name>
    <dbReference type="NCBI Taxonomy" id="1381693"/>
    <lineage>
        <taxon>Eukaryota</taxon>
        <taxon>Sar</taxon>
        <taxon>Alveolata</taxon>
        <taxon>Dinophyceae</taxon>
        <taxon>Suessiales</taxon>
        <taxon>Symbiodiniaceae</taxon>
        <taxon>Durusdinium</taxon>
    </lineage>
</organism>